<feature type="signal peptide" evidence="1">
    <location>
        <begin position="1"/>
        <end position="17"/>
    </location>
</feature>
<feature type="domain" description="Fungal calcium binding protein" evidence="2">
    <location>
        <begin position="11"/>
        <end position="78"/>
    </location>
</feature>
<evidence type="ECO:0000259" key="2">
    <source>
        <dbReference type="Pfam" id="PF12192"/>
    </source>
</evidence>
<dbReference type="Gene3D" id="1.10.1740.120">
    <property type="match status" value="1"/>
</dbReference>
<dbReference type="Pfam" id="PF12192">
    <property type="entry name" value="CBP"/>
    <property type="match status" value="1"/>
</dbReference>
<evidence type="ECO:0000313" key="3">
    <source>
        <dbReference type="EMBL" id="KAJ7625610.1"/>
    </source>
</evidence>
<organism evidence="3 4">
    <name type="scientific">Roridomyces roridus</name>
    <dbReference type="NCBI Taxonomy" id="1738132"/>
    <lineage>
        <taxon>Eukaryota</taxon>
        <taxon>Fungi</taxon>
        <taxon>Dikarya</taxon>
        <taxon>Basidiomycota</taxon>
        <taxon>Agaricomycotina</taxon>
        <taxon>Agaricomycetes</taxon>
        <taxon>Agaricomycetidae</taxon>
        <taxon>Agaricales</taxon>
        <taxon>Marasmiineae</taxon>
        <taxon>Mycenaceae</taxon>
        <taxon>Roridomyces</taxon>
    </lineage>
</organism>
<gene>
    <name evidence="3" type="ORF">FB45DRAFT_1029962</name>
</gene>
<comment type="caution">
    <text evidence="3">The sequence shown here is derived from an EMBL/GenBank/DDBJ whole genome shotgun (WGS) entry which is preliminary data.</text>
</comment>
<dbReference type="AlphaFoldDB" id="A0AAD7BMT3"/>
<dbReference type="EMBL" id="JARKIF010000012">
    <property type="protein sequence ID" value="KAJ7625610.1"/>
    <property type="molecule type" value="Genomic_DNA"/>
</dbReference>
<name>A0AAD7BMT3_9AGAR</name>
<feature type="chain" id="PRO_5042025125" description="Fungal calcium binding protein domain-containing protein" evidence="1">
    <location>
        <begin position="18"/>
        <end position="86"/>
    </location>
</feature>
<dbReference type="Proteomes" id="UP001221142">
    <property type="component" value="Unassembled WGS sequence"/>
</dbReference>
<accession>A0AAD7BMT3</accession>
<sequence length="86" mass="8899">MQFSLLALVTFAAAVSAAPSLRRQSQCDLKNCVLDLAPTVVTCAAAAAQVELDPISDISCLIAAATAVEQLPTPCNGCLAKLESFF</sequence>
<keyword evidence="4" id="KW-1185">Reference proteome</keyword>
<evidence type="ECO:0000256" key="1">
    <source>
        <dbReference type="SAM" id="SignalP"/>
    </source>
</evidence>
<proteinExistence type="predicted"/>
<dbReference type="InterPro" id="IPR022013">
    <property type="entry name" value="CBP"/>
</dbReference>
<evidence type="ECO:0000313" key="4">
    <source>
        <dbReference type="Proteomes" id="UP001221142"/>
    </source>
</evidence>
<reference evidence="3" key="1">
    <citation type="submission" date="2023-03" db="EMBL/GenBank/DDBJ databases">
        <title>Massive genome expansion in bonnet fungi (Mycena s.s.) driven by repeated elements and novel gene families across ecological guilds.</title>
        <authorList>
            <consortium name="Lawrence Berkeley National Laboratory"/>
            <person name="Harder C.B."/>
            <person name="Miyauchi S."/>
            <person name="Viragh M."/>
            <person name="Kuo A."/>
            <person name="Thoen E."/>
            <person name="Andreopoulos B."/>
            <person name="Lu D."/>
            <person name="Skrede I."/>
            <person name="Drula E."/>
            <person name="Henrissat B."/>
            <person name="Morin E."/>
            <person name="Kohler A."/>
            <person name="Barry K."/>
            <person name="LaButti K."/>
            <person name="Morin E."/>
            <person name="Salamov A."/>
            <person name="Lipzen A."/>
            <person name="Mereny Z."/>
            <person name="Hegedus B."/>
            <person name="Baldrian P."/>
            <person name="Stursova M."/>
            <person name="Weitz H."/>
            <person name="Taylor A."/>
            <person name="Grigoriev I.V."/>
            <person name="Nagy L.G."/>
            <person name="Martin F."/>
            <person name="Kauserud H."/>
        </authorList>
    </citation>
    <scope>NUCLEOTIDE SEQUENCE</scope>
    <source>
        <strain evidence="3">9284</strain>
    </source>
</reference>
<keyword evidence="1" id="KW-0732">Signal</keyword>
<protein>
    <recommendedName>
        <fullName evidence="2">Fungal calcium binding protein domain-containing protein</fullName>
    </recommendedName>
</protein>